<dbReference type="AlphaFoldDB" id="X0VAZ7"/>
<protein>
    <recommendedName>
        <fullName evidence="3">Methyltransferase type 11 domain-containing protein</fullName>
    </recommendedName>
</protein>
<comment type="caution">
    <text evidence="2">The sequence shown here is derived from an EMBL/GenBank/DDBJ whole genome shotgun (WGS) entry which is preliminary data.</text>
</comment>
<feature type="non-terminal residue" evidence="2">
    <location>
        <position position="1"/>
    </location>
</feature>
<reference evidence="2" key="1">
    <citation type="journal article" date="2014" name="Front. Microbiol.">
        <title>High frequency of phylogenetically diverse reductive dehalogenase-homologous genes in deep subseafloor sedimentary metagenomes.</title>
        <authorList>
            <person name="Kawai M."/>
            <person name="Futagami T."/>
            <person name="Toyoda A."/>
            <person name="Takaki Y."/>
            <person name="Nishi S."/>
            <person name="Hori S."/>
            <person name="Arai W."/>
            <person name="Tsubouchi T."/>
            <person name="Morono Y."/>
            <person name="Uchiyama I."/>
            <person name="Ito T."/>
            <person name="Fujiyama A."/>
            <person name="Inagaki F."/>
            <person name="Takami H."/>
        </authorList>
    </citation>
    <scope>NUCLEOTIDE SEQUENCE</scope>
    <source>
        <strain evidence="2">Expedition CK06-06</strain>
    </source>
</reference>
<feature type="region of interest" description="Disordered" evidence="1">
    <location>
        <begin position="160"/>
        <end position="184"/>
    </location>
</feature>
<accession>X0VAZ7</accession>
<evidence type="ECO:0000313" key="2">
    <source>
        <dbReference type="EMBL" id="GAG08467.1"/>
    </source>
</evidence>
<dbReference type="EMBL" id="BARS01025811">
    <property type="protein sequence ID" value="GAG08467.1"/>
    <property type="molecule type" value="Genomic_DNA"/>
</dbReference>
<proteinExistence type="predicted"/>
<evidence type="ECO:0000256" key="1">
    <source>
        <dbReference type="SAM" id="MobiDB-lite"/>
    </source>
</evidence>
<dbReference type="SUPFAM" id="SSF53335">
    <property type="entry name" value="S-adenosyl-L-methionine-dependent methyltransferases"/>
    <property type="match status" value="1"/>
</dbReference>
<organism evidence="2">
    <name type="scientific">marine sediment metagenome</name>
    <dbReference type="NCBI Taxonomy" id="412755"/>
    <lineage>
        <taxon>unclassified sequences</taxon>
        <taxon>metagenomes</taxon>
        <taxon>ecological metagenomes</taxon>
    </lineage>
</organism>
<dbReference type="Gene3D" id="3.40.50.150">
    <property type="entry name" value="Vaccinia Virus protein VP39"/>
    <property type="match status" value="1"/>
</dbReference>
<dbReference type="InterPro" id="IPR029063">
    <property type="entry name" value="SAM-dependent_MTases_sf"/>
</dbReference>
<name>X0VAZ7_9ZZZZ</name>
<evidence type="ECO:0008006" key="3">
    <source>
        <dbReference type="Google" id="ProtNLM"/>
    </source>
</evidence>
<sequence>EGANIIHDLNQPVPENLHSRFDAVIEAGSLEHIFNFPVAIANLMKMVKVGGSIFIAVPANNLCGHGFYQFSPEIMFRIFSQENGFEVKEVALYEDLYPATHMTSSQSVYKVVDPESVKTRVGLISKRPVTMMVEAKRIEEIDPFITPPMQSDYVELWEKDKEKRSSTSNKNDSTGEDQVLESKDRVKHNSPIQVVKKTILWFIKRLPGPIRARAYGYLEIRHFSLSNTLFYKKIDR</sequence>
<gene>
    <name evidence="2" type="ORF">S01H1_40745</name>
</gene>